<protein>
    <submittedName>
        <fullName evidence="2">Uncharacterized protein</fullName>
    </submittedName>
</protein>
<dbReference type="Proteomes" id="UP000295198">
    <property type="component" value="Unassembled WGS sequence"/>
</dbReference>
<reference evidence="2 3" key="1">
    <citation type="submission" date="2019-01" db="EMBL/GenBank/DDBJ databases">
        <title>Nocardioides guangzhouensis sp. nov., an actinobacterium isolated from soil.</title>
        <authorList>
            <person name="Fu Y."/>
            <person name="Cai Y."/>
            <person name="Lin Z."/>
            <person name="Chen P."/>
        </authorList>
    </citation>
    <scope>NUCLEOTIDE SEQUENCE [LARGE SCALE GENOMIC DNA]</scope>
    <source>
        <strain evidence="2 3">130</strain>
    </source>
</reference>
<dbReference type="EMBL" id="SDKM01000057">
    <property type="protein sequence ID" value="RYP81923.1"/>
    <property type="molecule type" value="Genomic_DNA"/>
</dbReference>
<evidence type="ECO:0000313" key="2">
    <source>
        <dbReference type="EMBL" id="RYP81923.1"/>
    </source>
</evidence>
<name>A0A4Q4Z2S9_9ACTN</name>
<feature type="region of interest" description="Disordered" evidence="1">
    <location>
        <begin position="33"/>
        <end position="57"/>
    </location>
</feature>
<sequence length="212" mass="23258">MTALRYLTTWGPVGALLFVVAFAMTACSPAGLDDSRPAVEDEINEPSSDVASRPSTTATPRLFESAQHGYRLEIPTDWEFVEGAGTWIRFDQFVPGSQVPGEDLASTTDGFGWLVANSMLLPKEMTREEWLTELDELVGSGPLPDCREQRRADVLAGEQATVTRHRCDDLTIVGSSLVHANRGYYFTVGYTTGDASTESRLEEIASSIRFTK</sequence>
<keyword evidence="3" id="KW-1185">Reference proteome</keyword>
<proteinExistence type="predicted"/>
<dbReference type="RefSeq" id="WP_134720789.1">
    <property type="nucleotide sequence ID" value="NZ_SDKM01000057.1"/>
</dbReference>
<organism evidence="2 3">
    <name type="scientific">Nocardioides guangzhouensis</name>
    <dbReference type="NCBI Taxonomy" id="2497878"/>
    <lineage>
        <taxon>Bacteria</taxon>
        <taxon>Bacillati</taxon>
        <taxon>Actinomycetota</taxon>
        <taxon>Actinomycetes</taxon>
        <taxon>Propionibacteriales</taxon>
        <taxon>Nocardioidaceae</taxon>
        <taxon>Nocardioides</taxon>
    </lineage>
</organism>
<accession>A0A4Q4Z2S9</accession>
<gene>
    <name evidence="2" type="ORF">EKO23_22820</name>
</gene>
<comment type="caution">
    <text evidence="2">The sequence shown here is derived from an EMBL/GenBank/DDBJ whole genome shotgun (WGS) entry which is preliminary data.</text>
</comment>
<feature type="compositionally biased region" description="Polar residues" evidence="1">
    <location>
        <begin position="45"/>
        <end position="57"/>
    </location>
</feature>
<evidence type="ECO:0000256" key="1">
    <source>
        <dbReference type="SAM" id="MobiDB-lite"/>
    </source>
</evidence>
<dbReference type="PROSITE" id="PS51257">
    <property type="entry name" value="PROKAR_LIPOPROTEIN"/>
    <property type="match status" value="1"/>
</dbReference>
<evidence type="ECO:0000313" key="3">
    <source>
        <dbReference type="Proteomes" id="UP000295198"/>
    </source>
</evidence>
<dbReference type="AlphaFoldDB" id="A0A4Q4Z2S9"/>